<evidence type="ECO:0000313" key="5">
    <source>
        <dbReference type="Proteomes" id="UP000516437"/>
    </source>
</evidence>
<dbReference type="PANTHER" id="PTHR24126:SF40">
    <property type="entry name" value="ANKYRIN REPEAT FAMILY PROTEIN"/>
    <property type="match status" value="1"/>
</dbReference>
<dbReference type="OrthoDB" id="5314041at2759"/>
<proteinExistence type="predicted"/>
<organism evidence="4 5">
    <name type="scientific">Morella rubra</name>
    <name type="common">Chinese bayberry</name>
    <dbReference type="NCBI Taxonomy" id="262757"/>
    <lineage>
        <taxon>Eukaryota</taxon>
        <taxon>Viridiplantae</taxon>
        <taxon>Streptophyta</taxon>
        <taxon>Embryophyta</taxon>
        <taxon>Tracheophyta</taxon>
        <taxon>Spermatophyta</taxon>
        <taxon>Magnoliopsida</taxon>
        <taxon>eudicotyledons</taxon>
        <taxon>Gunneridae</taxon>
        <taxon>Pentapetalae</taxon>
        <taxon>rosids</taxon>
        <taxon>fabids</taxon>
        <taxon>Fagales</taxon>
        <taxon>Myricaceae</taxon>
        <taxon>Morella</taxon>
    </lineage>
</organism>
<reference evidence="4 5" key="1">
    <citation type="journal article" date="2019" name="Plant Biotechnol. J.">
        <title>The red bayberry genome and genetic basis of sex determination.</title>
        <authorList>
            <person name="Jia H.M."/>
            <person name="Jia H.J."/>
            <person name="Cai Q.L."/>
            <person name="Wang Y."/>
            <person name="Zhao H.B."/>
            <person name="Yang W.F."/>
            <person name="Wang G.Y."/>
            <person name="Li Y.H."/>
            <person name="Zhan D.L."/>
            <person name="Shen Y.T."/>
            <person name="Niu Q.F."/>
            <person name="Chang L."/>
            <person name="Qiu J."/>
            <person name="Zhao L."/>
            <person name="Xie H.B."/>
            <person name="Fu W.Y."/>
            <person name="Jin J."/>
            <person name="Li X.W."/>
            <person name="Jiao Y."/>
            <person name="Zhou C.C."/>
            <person name="Tu T."/>
            <person name="Chai C.Y."/>
            <person name="Gao J.L."/>
            <person name="Fan L.J."/>
            <person name="van de Weg E."/>
            <person name="Wang J.Y."/>
            <person name="Gao Z.S."/>
        </authorList>
    </citation>
    <scope>NUCLEOTIDE SEQUENCE [LARGE SCALE GENOMIC DNA]</scope>
    <source>
        <tissue evidence="4">Leaves</tissue>
    </source>
</reference>
<dbReference type="PROSITE" id="PS50088">
    <property type="entry name" value="ANK_REPEAT"/>
    <property type="match status" value="1"/>
</dbReference>
<protein>
    <submittedName>
        <fullName evidence="4">Uncharacterized protein</fullName>
    </submittedName>
</protein>
<dbReference type="EMBL" id="RXIC02000025">
    <property type="protein sequence ID" value="KAB1207766.1"/>
    <property type="molecule type" value="Genomic_DNA"/>
</dbReference>
<keyword evidence="2 3" id="KW-0040">ANK repeat</keyword>
<dbReference type="PANTHER" id="PTHR24126">
    <property type="entry name" value="ANKYRIN REPEAT, PH AND SEC7 DOMAIN CONTAINING PROTEIN SECG-RELATED"/>
    <property type="match status" value="1"/>
</dbReference>
<comment type="caution">
    <text evidence="4">The sequence shown here is derived from an EMBL/GenBank/DDBJ whole genome shotgun (WGS) entry which is preliminary data.</text>
</comment>
<evidence type="ECO:0000256" key="3">
    <source>
        <dbReference type="PROSITE-ProRule" id="PRU00023"/>
    </source>
</evidence>
<dbReference type="Gene3D" id="1.25.40.20">
    <property type="entry name" value="Ankyrin repeat-containing domain"/>
    <property type="match status" value="1"/>
</dbReference>
<keyword evidence="5" id="KW-1185">Reference proteome</keyword>
<accession>A0A6A1V6G6</accession>
<dbReference type="Pfam" id="PF12796">
    <property type="entry name" value="Ank_2"/>
    <property type="match status" value="1"/>
</dbReference>
<evidence type="ECO:0000256" key="1">
    <source>
        <dbReference type="ARBA" id="ARBA00022737"/>
    </source>
</evidence>
<dbReference type="SUPFAM" id="SSF48403">
    <property type="entry name" value="Ankyrin repeat"/>
    <property type="match status" value="1"/>
</dbReference>
<feature type="repeat" description="ANK" evidence="3">
    <location>
        <begin position="254"/>
        <end position="286"/>
    </location>
</feature>
<dbReference type="AlphaFoldDB" id="A0A6A1V6G6"/>
<dbReference type="Proteomes" id="UP000516437">
    <property type="component" value="Chromosome 7"/>
</dbReference>
<dbReference type="SMART" id="SM00248">
    <property type="entry name" value="ANK"/>
    <property type="match status" value="9"/>
</dbReference>
<evidence type="ECO:0000313" key="4">
    <source>
        <dbReference type="EMBL" id="KAB1207766.1"/>
    </source>
</evidence>
<name>A0A6A1V6G6_9ROSI</name>
<dbReference type="InterPro" id="IPR002110">
    <property type="entry name" value="Ankyrin_rpt"/>
</dbReference>
<dbReference type="InterPro" id="IPR036770">
    <property type="entry name" value="Ankyrin_rpt-contain_sf"/>
</dbReference>
<dbReference type="Pfam" id="PF13857">
    <property type="entry name" value="Ank_5"/>
    <property type="match status" value="1"/>
</dbReference>
<gene>
    <name evidence="4" type="ORF">CJ030_MR7G017731</name>
</gene>
<keyword evidence="1" id="KW-0677">Repeat</keyword>
<sequence>MPPSYFPLRWESTGDQWWYASPIDWAAANGLYDLVRELLYLDTNLLIKLTSLRRIRRLETVWDDEAQFDDVAQCRSQVARKLLLDCERKSGHNTLIRAGYGGWLLYTAASAGDVDFVKELLERDHFLVFGEGEYGVTDIFYAAARSKNCEVFRLLLDFALSPRCCLSSGGESEEQLGNIGPDFRWEMMNRAVHAAARGGNLEMLKLLLADCSDVLVYRDAQGSTILHTASGRGQVEVVKDLVACFDIIASMDNQGNTALHVAAYRGYLAVVEVLILASPSLTFLTNHYGDTFLHMAVAGFRTPGFRRLDKQIGLMKHLVSSKIVDMQDIINVRNNDGRTALHMAVSENIDSDLVELLMTAPSIGLNIHDADGMTPLDILKQRPRSAASEILIKQLISAGGISNCQHYEARNALISHLKVQGIGNSPGTSFRIPDAEIFLYTGIENASYGSCDQASRDLSACSGEISQFYSNNSLDNKKAGSVNYAATRLKFLLRWPRKKERKAASRQSRDDDSVESFTMSRNLEDSIIPLRQKYSKFSSFPNNKRTFSLRSDLPSPSTKKKFTAGLMHGVIKAMPHLAVSAHSPSRLSRLSVSSPNSMDEQKLKDIAGSSCSTGSGSFKTEAPPMNYEENSINTKLMNQYFCFGAQGLAVENSICYAQPNQNFKLASSLVT</sequence>
<dbReference type="PROSITE" id="PS50297">
    <property type="entry name" value="ANK_REP_REGION"/>
    <property type="match status" value="1"/>
</dbReference>
<evidence type="ECO:0000256" key="2">
    <source>
        <dbReference type="ARBA" id="ARBA00023043"/>
    </source>
</evidence>